<reference evidence="2 3" key="1">
    <citation type="submission" date="2016-11" db="EMBL/GenBank/DDBJ databases">
        <authorList>
            <person name="Jaros S."/>
            <person name="Januszkiewicz K."/>
            <person name="Wedrychowicz H."/>
        </authorList>
    </citation>
    <scope>NUCLEOTIDE SEQUENCE [LARGE SCALE GENOMIC DNA]</scope>
    <source>
        <strain evidence="2 3">DSM 16917</strain>
    </source>
</reference>
<dbReference type="EMBL" id="FQXG01000003">
    <property type="protein sequence ID" value="SHH54953.1"/>
    <property type="molecule type" value="Genomic_DNA"/>
</dbReference>
<dbReference type="AlphaFoldDB" id="A0A1M5TX37"/>
<dbReference type="Proteomes" id="UP000184268">
    <property type="component" value="Unassembled WGS sequence"/>
</dbReference>
<keyword evidence="3" id="KW-1185">Reference proteome</keyword>
<feature type="compositionally biased region" description="Low complexity" evidence="1">
    <location>
        <begin position="38"/>
        <end position="47"/>
    </location>
</feature>
<evidence type="ECO:0000313" key="3">
    <source>
        <dbReference type="Proteomes" id="UP000184268"/>
    </source>
</evidence>
<dbReference type="STRING" id="299255.SAMN02745129_2300"/>
<feature type="compositionally biased region" description="Basic residues" evidence="1">
    <location>
        <begin position="48"/>
        <end position="57"/>
    </location>
</feature>
<proteinExistence type="predicted"/>
<gene>
    <name evidence="2" type="ORF">SAMN02745129_2300</name>
</gene>
<accession>A0A1M5TX37</accession>
<evidence type="ECO:0000256" key="1">
    <source>
        <dbReference type="SAM" id="MobiDB-lite"/>
    </source>
</evidence>
<name>A0A1M5TX37_9GAMM</name>
<organism evidence="2 3">
    <name type="scientific">Ferrimonas marina</name>
    <dbReference type="NCBI Taxonomy" id="299255"/>
    <lineage>
        <taxon>Bacteria</taxon>
        <taxon>Pseudomonadati</taxon>
        <taxon>Pseudomonadota</taxon>
        <taxon>Gammaproteobacteria</taxon>
        <taxon>Alteromonadales</taxon>
        <taxon>Ferrimonadaceae</taxon>
        <taxon>Ferrimonas</taxon>
    </lineage>
</organism>
<feature type="region of interest" description="Disordered" evidence="1">
    <location>
        <begin position="29"/>
        <end position="57"/>
    </location>
</feature>
<protein>
    <submittedName>
        <fullName evidence="2">Uncharacterized protein</fullName>
    </submittedName>
</protein>
<sequence length="57" mass="6586">MTKLYRAVGLVLTSNLPKAEPLIEDRQFQPIEKEQASPLPKAGGPLKKLLHHRRKRW</sequence>
<evidence type="ECO:0000313" key="2">
    <source>
        <dbReference type="EMBL" id="SHH54953.1"/>
    </source>
</evidence>